<evidence type="ECO:0000313" key="3">
    <source>
        <dbReference type="Proteomes" id="UP000287651"/>
    </source>
</evidence>
<accession>A0A427AZ39</accession>
<evidence type="ECO:0000256" key="1">
    <source>
        <dbReference type="SAM" id="MobiDB-lite"/>
    </source>
</evidence>
<proteinExistence type="predicted"/>
<feature type="region of interest" description="Disordered" evidence="1">
    <location>
        <begin position="190"/>
        <end position="209"/>
    </location>
</feature>
<dbReference type="EMBL" id="AMZH03000896">
    <property type="protein sequence ID" value="RRT81511.1"/>
    <property type="molecule type" value="Genomic_DNA"/>
</dbReference>
<protein>
    <submittedName>
        <fullName evidence="2">Uncharacterized protein</fullName>
    </submittedName>
</protein>
<gene>
    <name evidence="2" type="ORF">B296_00011112</name>
</gene>
<feature type="region of interest" description="Disordered" evidence="1">
    <location>
        <begin position="137"/>
        <end position="158"/>
    </location>
</feature>
<name>A0A427AZ39_ENSVE</name>
<organism evidence="2 3">
    <name type="scientific">Ensete ventricosum</name>
    <name type="common">Abyssinian banana</name>
    <name type="synonym">Musa ensete</name>
    <dbReference type="NCBI Taxonomy" id="4639"/>
    <lineage>
        <taxon>Eukaryota</taxon>
        <taxon>Viridiplantae</taxon>
        <taxon>Streptophyta</taxon>
        <taxon>Embryophyta</taxon>
        <taxon>Tracheophyta</taxon>
        <taxon>Spermatophyta</taxon>
        <taxon>Magnoliopsida</taxon>
        <taxon>Liliopsida</taxon>
        <taxon>Zingiberales</taxon>
        <taxon>Musaceae</taxon>
        <taxon>Ensete</taxon>
    </lineage>
</organism>
<sequence>MGRPSHLLRVRDKAPCRQPTWQSKIRPGIGKADLAQGSPTWTKTIVDCEARQRLMTPCRSILRLTSKGPDRTPPSSLTTFPTNANNLTHIVEPLQLAPWSAPQQMQPELPLTWEDQPMPQPDLDGQQHFSAEVRLGTLSTTDGRSMSPPRGSTPTSLELDTFSSDSADLLRAQLRRVNQRLDKVQKEFVKSKEELRESSKDGSPFVPEI</sequence>
<dbReference type="Proteomes" id="UP000287651">
    <property type="component" value="Unassembled WGS sequence"/>
</dbReference>
<feature type="compositionally biased region" description="Basic and acidic residues" evidence="1">
    <location>
        <begin position="190"/>
        <end position="200"/>
    </location>
</feature>
<reference evidence="2 3" key="1">
    <citation type="journal article" date="2014" name="Agronomy (Basel)">
        <title>A Draft Genome Sequence for Ensete ventricosum, the Drought-Tolerant Tree Against Hunger.</title>
        <authorList>
            <person name="Harrison J."/>
            <person name="Moore K.A."/>
            <person name="Paszkiewicz K."/>
            <person name="Jones T."/>
            <person name="Grant M."/>
            <person name="Ambacheew D."/>
            <person name="Muzemil S."/>
            <person name="Studholme D.J."/>
        </authorList>
    </citation>
    <scope>NUCLEOTIDE SEQUENCE [LARGE SCALE GENOMIC DNA]</scope>
</reference>
<dbReference type="AlphaFoldDB" id="A0A427AZ39"/>
<evidence type="ECO:0000313" key="2">
    <source>
        <dbReference type="EMBL" id="RRT81511.1"/>
    </source>
</evidence>
<comment type="caution">
    <text evidence="2">The sequence shown here is derived from an EMBL/GenBank/DDBJ whole genome shotgun (WGS) entry which is preliminary data.</text>
</comment>